<keyword evidence="1" id="KW-0472">Membrane</keyword>
<feature type="transmembrane region" description="Helical" evidence="1">
    <location>
        <begin position="21"/>
        <end position="40"/>
    </location>
</feature>
<keyword evidence="1" id="KW-1133">Transmembrane helix</keyword>
<organism evidence="2">
    <name type="scientific">Gulosibacter sediminis</name>
    <dbReference type="NCBI Taxonomy" id="1729695"/>
    <lineage>
        <taxon>Bacteria</taxon>
        <taxon>Bacillati</taxon>
        <taxon>Actinomycetota</taxon>
        <taxon>Actinomycetes</taxon>
        <taxon>Micrococcales</taxon>
        <taxon>Microbacteriaceae</taxon>
        <taxon>Gulosibacter</taxon>
    </lineage>
</organism>
<gene>
    <name evidence="2" type="ORF">M3M28_12200</name>
</gene>
<proteinExistence type="predicted"/>
<sequence>MTAPAPYPQPPQKSIRRRIGTGFIVAAGVIIFALVVWLSFSLGFQRLRADLDIGMKTAVQAEPEVRFDGVNQGWERMNPDAEDDAPQYFNVTEDEETPCIFSWEAGKYDSELVDVPNDLNDRGASDYLVDRLGYTEVGDTSVQVETTGELTVELIYAQQTMDDGVTVASAVRAFTGSQHYIVFFLTCQDASALDPGLMMSVLDDVKLDIEPVH</sequence>
<reference evidence="2" key="1">
    <citation type="submission" date="2022-05" db="EMBL/GenBank/DDBJ databases">
        <title>Complete genome sequence of toluene-degrading Gulosibacter sediminis strain ACHW.36C.</title>
        <authorList>
            <person name="Wai A.C."/>
            <person name="Lai G.K."/>
            <person name="Griffin S.D."/>
            <person name="Leung F.C."/>
        </authorList>
    </citation>
    <scope>NUCLEOTIDE SEQUENCE [LARGE SCALE GENOMIC DNA]</scope>
    <source>
        <strain evidence="2">ACHW.36C</strain>
    </source>
</reference>
<keyword evidence="1" id="KW-0812">Transmembrane</keyword>
<dbReference type="EMBL" id="CP097160">
    <property type="protein sequence ID" value="UQN14788.1"/>
    <property type="molecule type" value="Genomic_DNA"/>
</dbReference>
<name>A0ABY4N0P5_9MICO</name>
<evidence type="ECO:0000313" key="2">
    <source>
        <dbReference type="EMBL" id="UQN14788.1"/>
    </source>
</evidence>
<evidence type="ECO:0000256" key="1">
    <source>
        <dbReference type="SAM" id="Phobius"/>
    </source>
</evidence>
<protein>
    <submittedName>
        <fullName evidence="2">Uncharacterized protein</fullName>
    </submittedName>
</protein>
<accession>A0ABY4N0P5</accession>